<dbReference type="SMART" id="SM00195">
    <property type="entry name" value="DSPc"/>
    <property type="match status" value="1"/>
</dbReference>
<feature type="domain" description="Tyrosine specific protein phosphatases" evidence="6">
    <location>
        <begin position="61"/>
        <end position="120"/>
    </location>
</feature>
<dbReference type="GO" id="GO:0005737">
    <property type="term" value="C:cytoplasm"/>
    <property type="evidence" value="ECO:0007669"/>
    <property type="project" value="TreeGrafter"/>
</dbReference>
<sequence>MVCPPFLYLGSLYTSQEHHLINYNIKHVIRLGTDFNISYTDPSIFNFYNFDIFDLPKEPIKELFQKANEIIEQARLNHENVLVHCHAGVSRSSTIILAYLMRYKGMTLYDAWCSTFKIRPIIRPNDGFAIALQEYE</sequence>
<dbReference type="Gene3D" id="3.90.190.10">
    <property type="entry name" value="Protein tyrosine phosphatase superfamily"/>
    <property type="match status" value="1"/>
</dbReference>
<dbReference type="InterPro" id="IPR016130">
    <property type="entry name" value="Tyr_Pase_AS"/>
</dbReference>
<dbReference type="EC" id="3.1.3.48" evidence="2"/>
<dbReference type="PANTHER" id="PTHR10159:SF519">
    <property type="entry name" value="DUAL SPECIFICITY PROTEIN PHOSPHATASE MPK3"/>
    <property type="match status" value="1"/>
</dbReference>
<dbReference type="OrthoDB" id="273181at2759"/>
<dbReference type="CDD" id="cd14498">
    <property type="entry name" value="DSP"/>
    <property type="match status" value="1"/>
</dbReference>
<evidence type="ECO:0000259" key="5">
    <source>
        <dbReference type="PROSITE" id="PS50054"/>
    </source>
</evidence>
<accession>A0A1Y1X837</accession>
<dbReference type="InterPro" id="IPR000387">
    <property type="entry name" value="Tyr_Pase_dom"/>
</dbReference>
<dbReference type="GO" id="GO:0017017">
    <property type="term" value="F:MAP kinase tyrosine/serine/threonine phosphatase activity"/>
    <property type="evidence" value="ECO:0007669"/>
    <property type="project" value="TreeGrafter"/>
</dbReference>
<feature type="non-terminal residue" evidence="7">
    <location>
        <position position="136"/>
    </location>
</feature>
<dbReference type="PROSITE" id="PS50054">
    <property type="entry name" value="TYR_PHOSPHATASE_DUAL"/>
    <property type="match status" value="1"/>
</dbReference>
<evidence type="ECO:0000256" key="2">
    <source>
        <dbReference type="ARBA" id="ARBA00013064"/>
    </source>
</evidence>
<reference evidence="7 8" key="2">
    <citation type="submission" date="2016-08" db="EMBL/GenBank/DDBJ databases">
        <title>Pervasive Adenine N6-methylation of Active Genes in Fungi.</title>
        <authorList>
            <consortium name="DOE Joint Genome Institute"/>
            <person name="Mondo S.J."/>
            <person name="Dannebaum R.O."/>
            <person name="Kuo R.C."/>
            <person name="Labutti K."/>
            <person name="Haridas S."/>
            <person name="Kuo A."/>
            <person name="Salamov A."/>
            <person name="Ahrendt S.R."/>
            <person name="Lipzen A."/>
            <person name="Sullivan W."/>
            <person name="Andreopoulos W.B."/>
            <person name="Clum A."/>
            <person name="Lindquist E."/>
            <person name="Daum C."/>
            <person name="Ramamoorthy G.K."/>
            <person name="Gryganskyi A."/>
            <person name="Culley D."/>
            <person name="Magnuson J.K."/>
            <person name="James T.Y."/>
            <person name="O'Malley M.A."/>
            <person name="Stajich J.E."/>
            <person name="Spatafora J.W."/>
            <person name="Visel A."/>
            <person name="Grigoriev I.V."/>
        </authorList>
    </citation>
    <scope>NUCLEOTIDE SEQUENCE [LARGE SCALE GENOMIC DNA]</scope>
    <source>
        <strain evidence="7 8">S4</strain>
    </source>
</reference>
<dbReference type="GO" id="GO:0008330">
    <property type="term" value="F:protein tyrosine/threonine phosphatase activity"/>
    <property type="evidence" value="ECO:0007669"/>
    <property type="project" value="TreeGrafter"/>
</dbReference>
<dbReference type="InterPro" id="IPR029021">
    <property type="entry name" value="Prot-tyrosine_phosphatase-like"/>
</dbReference>
<dbReference type="PROSITE" id="PS50056">
    <property type="entry name" value="TYR_PHOSPHATASE_2"/>
    <property type="match status" value="1"/>
</dbReference>
<evidence type="ECO:0000256" key="3">
    <source>
        <dbReference type="ARBA" id="ARBA00022801"/>
    </source>
</evidence>
<dbReference type="STRING" id="1754192.A0A1Y1X837"/>
<evidence type="ECO:0000313" key="8">
    <source>
        <dbReference type="Proteomes" id="UP000193944"/>
    </source>
</evidence>
<comment type="caution">
    <text evidence="7">The sequence shown here is derived from an EMBL/GenBank/DDBJ whole genome shotgun (WGS) entry which is preliminary data.</text>
</comment>
<dbReference type="EMBL" id="MCFG01000116">
    <property type="protein sequence ID" value="ORX81556.1"/>
    <property type="molecule type" value="Genomic_DNA"/>
</dbReference>
<feature type="domain" description="Tyrosine-protein phosphatase" evidence="5">
    <location>
        <begin position="1"/>
        <end position="136"/>
    </location>
</feature>
<dbReference type="InterPro" id="IPR020422">
    <property type="entry name" value="TYR_PHOSPHATASE_DUAL_dom"/>
</dbReference>
<dbReference type="PANTHER" id="PTHR10159">
    <property type="entry name" value="DUAL SPECIFICITY PROTEIN PHOSPHATASE"/>
    <property type="match status" value="1"/>
</dbReference>
<organism evidence="7 8">
    <name type="scientific">Anaeromyces robustus</name>
    <dbReference type="NCBI Taxonomy" id="1754192"/>
    <lineage>
        <taxon>Eukaryota</taxon>
        <taxon>Fungi</taxon>
        <taxon>Fungi incertae sedis</taxon>
        <taxon>Chytridiomycota</taxon>
        <taxon>Chytridiomycota incertae sedis</taxon>
        <taxon>Neocallimastigomycetes</taxon>
        <taxon>Neocallimastigales</taxon>
        <taxon>Neocallimastigaceae</taxon>
        <taxon>Anaeromyces</taxon>
    </lineage>
</organism>
<proteinExistence type="inferred from homology"/>
<keyword evidence="3" id="KW-0378">Hydrolase</keyword>
<keyword evidence="8" id="KW-1185">Reference proteome</keyword>
<reference evidence="7 8" key="1">
    <citation type="submission" date="2016-08" db="EMBL/GenBank/DDBJ databases">
        <title>A Parts List for Fungal Cellulosomes Revealed by Comparative Genomics.</title>
        <authorList>
            <consortium name="DOE Joint Genome Institute"/>
            <person name="Haitjema C.H."/>
            <person name="Gilmore S.P."/>
            <person name="Henske J.K."/>
            <person name="Solomon K.V."/>
            <person name="De Groot R."/>
            <person name="Kuo A."/>
            <person name="Mondo S.J."/>
            <person name="Salamov A.A."/>
            <person name="Labutti K."/>
            <person name="Zhao Z."/>
            <person name="Chiniquy J."/>
            <person name="Barry K."/>
            <person name="Brewer H.M."/>
            <person name="Purvine S.O."/>
            <person name="Wright A.T."/>
            <person name="Boxma B."/>
            <person name="Van Alen T."/>
            <person name="Hackstein J.H."/>
            <person name="Baker S.E."/>
            <person name="Grigoriev I.V."/>
            <person name="O'Malley M.A."/>
        </authorList>
    </citation>
    <scope>NUCLEOTIDE SEQUENCE [LARGE SCALE GENOMIC DNA]</scope>
    <source>
        <strain evidence="7 8">S4</strain>
    </source>
</reference>
<dbReference type="SUPFAM" id="SSF52799">
    <property type="entry name" value="(Phosphotyrosine protein) phosphatases II"/>
    <property type="match status" value="1"/>
</dbReference>
<dbReference type="AlphaFoldDB" id="A0A1Y1X837"/>
<dbReference type="Proteomes" id="UP000193944">
    <property type="component" value="Unassembled WGS sequence"/>
</dbReference>
<evidence type="ECO:0000256" key="1">
    <source>
        <dbReference type="ARBA" id="ARBA00008601"/>
    </source>
</evidence>
<dbReference type="GO" id="GO:0043409">
    <property type="term" value="P:negative regulation of MAPK cascade"/>
    <property type="evidence" value="ECO:0007669"/>
    <property type="project" value="TreeGrafter"/>
</dbReference>
<evidence type="ECO:0000259" key="6">
    <source>
        <dbReference type="PROSITE" id="PS50056"/>
    </source>
</evidence>
<dbReference type="InterPro" id="IPR000340">
    <property type="entry name" value="Dual-sp_phosphatase_cat-dom"/>
</dbReference>
<gene>
    <name evidence="7" type="ORF">BCR32DRAFT_203693</name>
</gene>
<keyword evidence="4" id="KW-0904">Protein phosphatase</keyword>
<dbReference type="GO" id="GO:0033550">
    <property type="term" value="F:MAP kinase tyrosine phosphatase activity"/>
    <property type="evidence" value="ECO:0007669"/>
    <property type="project" value="TreeGrafter"/>
</dbReference>
<name>A0A1Y1X837_9FUNG</name>
<dbReference type="PROSITE" id="PS00383">
    <property type="entry name" value="TYR_PHOSPHATASE_1"/>
    <property type="match status" value="1"/>
</dbReference>
<protein>
    <recommendedName>
        <fullName evidence="2">protein-tyrosine-phosphatase</fullName>
        <ecNumber evidence="2">3.1.3.48</ecNumber>
    </recommendedName>
</protein>
<comment type="similarity">
    <text evidence="1">Belongs to the protein-tyrosine phosphatase family. Non-receptor class dual specificity subfamily.</text>
</comment>
<evidence type="ECO:0000313" key="7">
    <source>
        <dbReference type="EMBL" id="ORX81556.1"/>
    </source>
</evidence>
<dbReference type="Pfam" id="PF00782">
    <property type="entry name" value="DSPc"/>
    <property type="match status" value="1"/>
</dbReference>
<evidence type="ECO:0000256" key="4">
    <source>
        <dbReference type="ARBA" id="ARBA00022912"/>
    </source>
</evidence>